<organism evidence="9 10">
    <name type="scientific">Microbacterium oleivorans</name>
    <dbReference type="NCBI Taxonomy" id="273677"/>
    <lineage>
        <taxon>Bacteria</taxon>
        <taxon>Bacillati</taxon>
        <taxon>Actinomycetota</taxon>
        <taxon>Actinomycetes</taxon>
        <taxon>Micrococcales</taxon>
        <taxon>Microbacteriaceae</taxon>
        <taxon>Microbacterium</taxon>
    </lineage>
</organism>
<proteinExistence type="predicted"/>
<evidence type="ECO:0000256" key="1">
    <source>
        <dbReference type="ARBA" id="ARBA00004141"/>
    </source>
</evidence>
<dbReference type="PANTHER" id="PTHR43867">
    <property type="entry name" value="CELLULOSE SYNTHASE CATALYTIC SUBUNIT A [UDP-FORMING]"/>
    <property type="match status" value="1"/>
</dbReference>
<name>A0A4R5YBR4_9MICO</name>
<feature type="domain" description="Glycosyltransferase 2-like" evidence="8">
    <location>
        <begin position="168"/>
        <end position="369"/>
    </location>
</feature>
<dbReference type="Pfam" id="PF13632">
    <property type="entry name" value="Glyco_trans_2_3"/>
    <property type="match status" value="1"/>
</dbReference>
<keyword evidence="5 7" id="KW-1133">Transmembrane helix</keyword>
<evidence type="ECO:0000256" key="3">
    <source>
        <dbReference type="ARBA" id="ARBA00022679"/>
    </source>
</evidence>
<evidence type="ECO:0000256" key="4">
    <source>
        <dbReference type="ARBA" id="ARBA00022692"/>
    </source>
</evidence>
<dbReference type="GO" id="GO:0016020">
    <property type="term" value="C:membrane"/>
    <property type="evidence" value="ECO:0007669"/>
    <property type="project" value="UniProtKB-SubCell"/>
</dbReference>
<dbReference type="STRING" id="273677.BW34_02556"/>
<feature type="transmembrane region" description="Helical" evidence="7">
    <location>
        <begin position="356"/>
        <end position="373"/>
    </location>
</feature>
<dbReference type="InterPro" id="IPR050321">
    <property type="entry name" value="Glycosyltr_2/OpgH_subfam"/>
</dbReference>
<dbReference type="InterPro" id="IPR029044">
    <property type="entry name" value="Nucleotide-diphossugar_trans"/>
</dbReference>
<evidence type="ECO:0000313" key="9">
    <source>
        <dbReference type="EMBL" id="TDL42251.1"/>
    </source>
</evidence>
<evidence type="ECO:0000256" key="5">
    <source>
        <dbReference type="ARBA" id="ARBA00022989"/>
    </source>
</evidence>
<feature type="transmembrane region" description="Helical" evidence="7">
    <location>
        <begin position="449"/>
        <end position="482"/>
    </location>
</feature>
<comment type="subcellular location">
    <subcellularLocation>
        <location evidence="1">Membrane</location>
        <topology evidence="1">Multi-pass membrane protein</topology>
    </subcellularLocation>
</comment>
<evidence type="ECO:0000256" key="6">
    <source>
        <dbReference type="ARBA" id="ARBA00023136"/>
    </source>
</evidence>
<evidence type="ECO:0000256" key="2">
    <source>
        <dbReference type="ARBA" id="ARBA00022676"/>
    </source>
</evidence>
<evidence type="ECO:0000259" key="8">
    <source>
        <dbReference type="Pfam" id="PF13632"/>
    </source>
</evidence>
<gene>
    <name evidence="9" type="ORF">E2R54_14845</name>
</gene>
<dbReference type="PANTHER" id="PTHR43867:SF2">
    <property type="entry name" value="CELLULOSE SYNTHASE CATALYTIC SUBUNIT A [UDP-FORMING]"/>
    <property type="match status" value="1"/>
</dbReference>
<comment type="caution">
    <text evidence="9">The sequence shown here is derived from an EMBL/GenBank/DDBJ whole genome shotgun (WGS) entry which is preliminary data.</text>
</comment>
<feature type="transmembrane region" description="Helical" evidence="7">
    <location>
        <begin position="325"/>
        <end position="350"/>
    </location>
</feature>
<feature type="transmembrane region" description="Helical" evidence="7">
    <location>
        <begin position="43"/>
        <end position="66"/>
    </location>
</feature>
<keyword evidence="6 7" id="KW-0472">Membrane</keyword>
<dbReference type="Proteomes" id="UP000295633">
    <property type="component" value="Unassembled WGS sequence"/>
</dbReference>
<accession>A0A4R5YBR4</accession>
<dbReference type="SUPFAM" id="SSF53448">
    <property type="entry name" value="Nucleotide-diphospho-sugar transferases"/>
    <property type="match status" value="1"/>
</dbReference>
<dbReference type="AlphaFoldDB" id="A0A4R5YBR4"/>
<feature type="transmembrane region" description="Helical" evidence="7">
    <location>
        <begin position="385"/>
        <end position="411"/>
    </location>
</feature>
<evidence type="ECO:0000313" key="10">
    <source>
        <dbReference type="Proteomes" id="UP000295633"/>
    </source>
</evidence>
<keyword evidence="3 9" id="KW-0808">Transferase</keyword>
<protein>
    <submittedName>
        <fullName evidence="9">Glycosyltransferase</fullName>
    </submittedName>
</protein>
<dbReference type="Gene3D" id="3.90.550.10">
    <property type="entry name" value="Spore Coat Polysaccharide Biosynthesis Protein SpsA, Chain A"/>
    <property type="match status" value="1"/>
</dbReference>
<evidence type="ECO:0000256" key="7">
    <source>
        <dbReference type="SAM" id="Phobius"/>
    </source>
</evidence>
<keyword evidence="4 7" id="KW-0812">Transmembrane</keyword>
<sequence>MYTYTPYVISRFRNRVSTIAVVAVWCALVVPAVLWALGEETALAMSFAIASAVTWIAGGRAAGLWWRSSISRRLPVDPAARGAERIALLVCICDDLDEAAIIRSSRQDVPVGVVLLDDSADAGVRVRVDALAASRGWRVIRREHRSGFKAGNLNAGIARLRGRYDAYLICDSDVVLDAGVARVCGAELADPTVAVAQASPSASIGRTRFARYFGPLLATHLGVTRRGRAAHGVTAFLGRGALVRAAAVDDVGGFPEAVAEDLAMTVRLRRRGWRVVDADVAFTEDYPIDYAAFRVQMRKTAEGAVEFLRRPGRMRGLRVREALDLALETALVPVTALAGAATLVTGAALAGTGTPPPVWVMIVSALAAAAPLLPEAVRRARSQRLAAGIAFALAAGLLYASTTFVVLAAVVRTGLGRRATFWVTPKTTSRRGAAETAAVLRDEMLLVPLLAVGAVLVSGSPLAAGGPLGPAALAALFTVGMLRRRSRTDRVLVPIPSGRHATAMPHRTPAVTIPHRSRTLAG</sequence>
<dbReference type="EMBL" id="SMZX01000003">
    <property type="protein sequence ID" value="TDL42251.1"/>
    <property type="molecule type" value="Genomic_DNA"/>
</dbReference>
<feature type="transmembrane region" description="Helical" evidence="7">
    <location>
        <begin position="16"/>
        <end position="37"/>
    </location>
</feature>
<keyword evidence="2" id="KW-0328">Glycosyltransferase</keyword>
<dbReference type="GO" id="GO:0016757">
    <property type="term" value="F:glycosyltransferase activity"/>
    <property type="evidence" value="ECO:0007669"/>
    <property type="project" value="UniProtKB-KW"/>
</dbReference>
<dbReference type="InterPro" id="IPR001173">
    <property type="entry name" value="Glyco_trans_2-like"/>
</dbReference>
<reference evidence="9 10" key="1">
    <citation type="submission" date="2019-03" db="EMBL/GenBank/DDBJ databases">
        <title>Genome Sequencing and Assembly of Various Microbes Isolated from Partially Reclaimed Soil and Acid Mine Drainage (AMD) Site.</title>
        <authorList>
            <person name="Steinbock B."/>
            <person name="Bechtold R."/>
            <person name="Sevigny J.L."/>
            <person name="Thomas D."/>
            <person name="Cuthill L.R."/>
            <person name="Aveiro Johannsen E.J."/>
            <person name="Thomas K."/>
            <person name="Ghosh A."/>
        </authorList>
    </citation>
    <scope>NUCLEOTIDE SEQUENCE [LARGE SCALE GENOMIC DNA]</scope>
    <source>
        <strain evidence="9 10">F-B2</strain>
    </source>
</reference>